<keyword evidence="2 5" id="KW-0689">Ribosomal protein</keyword>
<dbReference type="GO" id="GO:0022627">
    <property type="term" value="C:cytosolic small ribosomal subunit"/>
    <property type="evidence" value="ECO:0007669"/>
    <property type="project" value="TreeGrafter"/>
</dbReference>
<dbReference type="Proteomes" id="UP000289841">
    <property type="component" value="Chromosome"/>
</dbReference>
<dbReference type="InterPro" id="IPR001865">
    <property type="entry name" value="Ribosomal_uS2"/>
</dbReference>
<dbReference type="HAMAP" id="MF_00291_B">
    <property type="entry name" value="Ribosomal_uS2_B"/>
    <property type="match status" value="1"/>
</dbReference>
<feature type="domain" description="Rho termination factor-like N-terminal" evidence="7">
    <location>
        <begin position="320"/>
        <end position="350"/>
    </location>
</feature>
<dbReference type="Gene3D" id="1.10.720.30">
    <property type="entry name" value="SAP domain"/>
    <property type="match status" value="1"/>
</dbReference>
<dbReference type="Gene3D" id="3.40.50.10490">
    <property type="entry name" value="Glucose-6-phosphate isomerase like protein, domain 1"/>
    <property type="match status" value="1"/>
</dbReference>
<evidence type="ECO:0000256" key="3">
    <source>
        <dbReference type="ARBA" id="ARBA00023274"/>
    </source>
</evidence>
<dbReference type="InterPro" id="IPR023591">
    <property type="entry name" value="Ribosomal_uS2_flav_dom_sf"/>
</dbReference>
<dbReference type="NCBIfam" id="TIGR01011">
    <property type="entry name" value="rpsB_bact"/>
    <property type="match status" value="1"/>
</dbReference>
<dbReference type="PANTHER" id="PTHR12534">
    <property type="entry name" value="30S RIBOSOMAL PROTEIN S2 PROKARYOTIC AND ORGANELLAR"/>
    <property type="match status" value="1"/>
</dbReference>
<dbReference type="SUPFAM" id="SSF52313">
    <property type="entry name" value="Ribosomal protein S2"/>
    <property type="match status" value="1"/>
</dbReference>
<dbReference type="EMBL" id="LR215048">
    <property type="protein sequence ID" value="VEU80253.1"/>
    <property type="molecule type" value="Genomic_DNA"/>
</dbReference>
<dbReference type="PANTHER" id="PTHR12534:SF0">
    <property type="entry name" value="SMALL RIBOSOMAL SUBUNIT PROTEIN US2M"/>
    <property type="match status" value="1"/>
</dbReference>
<evidence type="ECO:0000256" key="1">
    <source>
        <dbReference type="ARBA" id="ARBA00006242"/>
    </source>
</evidence>
<dbReference type="InterPro" id="IPR005706">
    <property type="entry name" value="Ribosomal_uS2_bac/mit/plastid"/>
</dbReference>
<evidence type="ECO:0000259" key="7">
    <source>
        <dbReference type="Pfam" id="PF07498"/>
    </source>
</evidence>
<evidence type="ECO:0000256" key="5">
    <source>
        <dbReference type="HAMAP-Rule" id="MF_00291"/>
    </source>
</evidence>
<sequence>MAVVTMKQLLESGVHFGHATRRWDPRMAPYIFTSRNGIHIIDLKLTAQKIEEAYAALLAIVQDGGSVLFVGTKKQAQMAVKEEAARTGQFYVDQRWLGGTLTNFKTIRKRIKRLHDLYKMEEEGTFEKLPKKEVLKLVHERTKLEKFLGGIKNMKKLPEALYIVDPKKERNAILEARKLNIPVFGIVDTNCNPDDVDYIIPANDDAIRAVNLITHVMANAVIEAQGGYVEKVEDEEVVQQDDSREQKGSRPARTERPYKKDGNREPRKEVRTEVKKEFKPVKKVEEKVVEEVKVAPVKEVKAEVKKEVKPVKVAKKADVDYAAMTVADLKSLAKERGLSGYSALKKAELIDLLSK</sequence>
<evidence type="ECO:0000256" key="4">
    <source>
        <dbReference type="ARBA" id="ARBA00035256"/>
    </source>
</evidence>
<dbReference type="KEGG" id="aaxa:NCTC10138_00613"/>
<feature type="region of interest" description="Disordered" evidence="6">
    <location>
        <begin position="234"/>
        <end position="271"/>
    </location>
</feature>
<protein>
    <recommendedName>
        <fullName evidence="4 5">Small ribosomal subunit protein uS2</fullName>
    </recommendedName>
</protein>
<dbReference type="Gene3D" id="1.10.287.610">
    <property type="entry name" value="Helix hairpin bin"/>
    <property type="match status" value="1"/>
</dbReference>
<dbReference type="GO" id="GO:0006353">
    <property type="term" value="P:DNA-templated transcription termination"/>
    <property type="evidence" value="ECO:0007669"/>
    <property type="project" value="InterPro"/>
</dbReference>
<feature type="compositionally biased region" description="Basic and acidic residues" evidence="6">
    <location>
        <begin position="241"/>
        <end position="271"/>
    </location>
</feature>
<dbReference type="GO" id="GO:0006412">
    <property type="term" value="P:translation"/>
    <property type="evidence" value="ECO:0007669"/>
    <property type="project" value="UniProtKB-UniRule"/>
</dbReference>
<keyword evidence="9" id="KW-1185">Reference proteome</keyword>
<dbReference type="PRINTS" id="PR00395">
    <property type="entry name" value="RIBOSOMALS2"/>
</dbReference>
<reference evidence="8 9" key="1">
    <citation type="submission" date="2019-01" db="EMBL/GenBank/DDBJ databases">
        <authorList>
            <consortium name="Pathogen Informatics"/>
        </authorList>
    </citation>
    <scope>NUCLEOTIDE SEQUENCE [LARGE SCALE GENOMIC DNA]</scope>
    <source>
        <strain evidence="8 9">NCTC10138</strain>
    </source>
</reference>
<dbReference type="PROSITE" id="PS00962">
    <property type="entry name" value="RIBOSOMAL_S2_1"/>
    <property type="match status" value="1"/>
</dbReference>
<dbReference type="AlphaFoldDB" id="A0A449BCS5"/>
<dbReference type="FunFam" id="1.10.287.610:FF:000001">
    <property type="entry name" value="30S ribosomal protein S2"/>
    <property type="match status" value="1"/>
</dbReference>
<dbReference type="InterPro" id="IPR036361">
    <property type="entry name" value="SAP_dom_sf"/>
</dbReference>
<gene>
    <name evidence="5 8" type="primary">rpsB</name>
    <name evidence="8" type="ORF">NCTC10138_00613</name>
</gene>
<dbReference type="Pfam" id="PF00318">
    <property type="entry name" value="Ribosomal_S2"/>
    <property type="match status" value="1"/>
</dbReference>
<evidence type="ECO:0000256" key="6">
    <source>
        <dbReference type="SAM" id="MobiDB-lite"/>
    </source>
</evidence>
<name>A0A449BCS5_HAPAX</name>
<dbReference type="GO" id="GO:0003735">
    <property type="term" value="F:structural constituent of ribosome"/>
    <property type="evidence" value="ECO:0007669"/>
    <property type="project" value="InterPro"/>
</dbReference>
<dbReference type="OrthoDB" id="9808036at2"/>
<dbReference type="CDD" id="cd01425">
    <property type="entry name" value="RPS2"/>
    <property type="match status" value="1"/>
</dbReference>
<proteinExistence type="inferred from homology"/>
<dbReference type="STRING" id="1278311.GCA_000428705_01459"/>
<organism evidence="8 9">
    <name type="scientific">Haploplasma axanthum</name>
    <name type="common">Acholeplasma axanthum</name>
    <dbReference type="NCBI Taxonomy" id="29552"/>
    <lineage>
        <taxon>Bacteria</taxon>
        <taxon>Bacillati</taxon>
        <taxon>Mycoplasmatota</taxon>
        <taxon>Mollicutes</taxon>
        <taxon>Acholeplasmatales</taxon>
        <taxon>Acholeplasmataceae</taxon>
        <taxon>Haploplasma</taxon>
    </lineage>
</organism>
<dbReference type="InterPro" id="IPR011112">
    <property type="entry name" value="Rho-like_N"/>
</dbReference>
<dbReference type="Pfam" id="PF07498">
    <property type="entry name" value="Rho_N"/>
    <property type="match status" value="1"/>
</dbReference>
<keyword evidence="3 5" id="KW-0687">Ribonucleoprotein</keyword>
<evidence type="ECO:0000256" key="2">
    <source>
        <dbReference type="ARBA" id="ARBA00022980"/>
    </source>
</evidence>
<evidence type="ECO:0000313" key="9">
    <source>
        <dbReference type="Proteomes" id="UP000289841"/>
    </source>
</evidence>
<comment type="similarity">
    <text evidence="1 5">Belongs to the universal ribosomal protein uS2 family.</text>
</comment>
<dbReference type="InterPro" id="IPR018130">
    <property type="entry name" value="Ribosomal_uS2_CS"/>
</dbReference>
<accession>A0A449BCS5</accession>
<evidence type="ECO:0000313" key="8">
    <source>
        <dbReference type="EMBL" id="VEU80253.1"/>
    </source>
</evidence>